<dbReference type="PROSITE" id="PS50977">
    <property type="entry name" value="HTH_TETR_2"/>
    <property type="match status" value="1"/>
</dbReference>
<reference evidence="6" key="1">
    <citation type="submission" date="2021-08" db="EMBL/GenBank/DDBJ databases">
        <title>Whole genome sequencing of non-tuberculosis mycobacteria type-strains.</title>
        <authorList>
            <person name="Igarashi Y."/>
            <person name="Osugi A."/>
            <person name="Mitarai S."/>
        </authorList>
    </citation>
    <scope>NUCLEOTIDE SEQUENCE</scope>
    <source>
        <strain evidence="6">JCM 30995</strain>
    </source>
</reference>
<dbReference type="Pfam" id="PF18556">
    <property type="entry name" value="TetR_C_35"/>
    <property type="match status" value="1"/>
</dbReference>
<proteinExistence type="predicted"/>
<organism evidence="6 7">
    <name type="scientific">Mycolicibacter heraklionensis</name>
    <dbReference type="NCBI Taxonomy" id="512402"/>
    <lineage>
        <taxon>Bacteria</taxon>
        <taxon>Bacillati</taxon>
        <taxon>Actinomycetota</taxon>
        <taxon>Actinomycetes</taxon>
        <taxon>Mycobacteriales</taxon>
        <taxon>Mycobacteriaceae</taxon>
        <taxon>Mycolicibacter</taxon>
    </lineage>
</organism>
<dbReference type="AlphaFoldDB" id="A0A9X7WF94"/>
<accession>A0A9X7WF94</accession>
<dbReference type="PANTHER" id="PTHR30055">
    <property type="entry name" value="HTH-TYPE TRANSCRIPTIONAL REGULATOR RUTR"/>
    <property type="match status" value="1"/>
</dbReference>
<feature type="DNA-binding region" description="H-T-H motif" evidence="4">
    <location>
        <begin position="39"/>
        <end position="58"/>
    </location>
</feature>
<evidence type="ECO:0000313" key="7">
    <source>
        <dbReference type="Proteomes" id="UP000825008"/>
    </source>
</evidence>
<gene>
    <name evidence="6" type="ORF">K3U94_16425</name>
</gene>
<dbReference type="GO" id="GO:0003700">
    <property type="term" value="F:DNA-binding transcription factor activity"/>
    <property type="evidence" value="ECO:0007669"/>
    <property type="project" value="TreeGrafter"/>
</dbReference>
<dbReference type="EMBL" id="CP080997">
    <property type="protein sequence ID" value="QZA06582.1"/>
    <property type="molecule type" value="Genomic_DNA"/>
</dbReference>
<dbReference type="Gene3D" id="1.10.357.10">
    <property type="entry name" value="Tetracycline Repressor, domain 2"/>
    <property type="match status" value="1"/>
</dbReference>
<dbReference type="KEGG" id="mher:K3U94_16425"/>
<dbReference type="InterPro" id="IPR009057">
    <property type="entry name" value="Homeodomain-like_sf"/>
</dbReference>
<name>A0A9X7WF94_9MYCO</name>
<evidence type="ECO:0000256" key="4">
    <source>
        <dbReference type="PROSITE-ProRule" id="PRU00335"/>
    </source>
</evidence>
<dbReference type="PANTHER" id="PTHR30055:SF234">
    <property type="entry name" value="HTH-TYPE TRANSCRIPTIONAL REGULATOR BETI"/>
    <property type="match status" value="1"/>
</dbReference>
<keyword evidence="1" id="KW-0805">Transcription regulation</keyword>
<evidence type="ECO:0000256" key="2">
    <source>
        <dbReference type="ARBA" id="ARBA00023125"/>
    </source>
</evidence>
<dbReference type="Pfam" id="PF00440">
    <property type="entry name" value="TetR_N"/>
    <property type="match status" value="1"/>
</dbReference>
<dbReference type="Proteomes" id="UP000825008">
    <property type="component" value="Chromosome"/>
</dbReference>
<evidence type="ECO:0000313" key="6">
    <source>
        <dbReference type="EMBL" id="QZA06582.1"/>
    </source>
</evidence>
<keyword evidence="2 4" id="KW-0238">DNA-binding</keyword>
<feature type="domain" description="HTH tetR-type" evidence="5">
    <location>
        <begin position="16"/>
        <end position="76"/>
    </location>
</feature>
<evidence type="ECO:0000256" key="3">
    <source>
        <dbReference type="ARBA" id="ARBA00023163"/>
    </source>
</evidence>
<dbReference type="InterPro" id="IPR001647">
    <property type="entry name" value="HTH_TetR"/>
</dbReference>
<dbReference type="RefSeq" id="WP_220694401.1">
    <property type="nucleotide sequence ID" value="NZ_CP080997.1"/>
</dbReference>
<evidence type="ECO:0000259" key="5">
    <source>
        <dbReference type="PROSITE" id="PS50977"/>
    </source>
</evidence>
<sequence length="205" mass="22194">MAVVDLRAETRAFGRARLRELALDETRAVALEQGWSAVRMGSIAKAIGISRQSLHAEFGTKDDLGDALVQRETSTFFEGIRELLEQHPGDLAGAVQHAGYYVLDVTQDNPLLQTILTRTPAHGDVSLLPLITTRGEPLIDRGVELFGAWVVGQWPSLSPADTRLMVESVVRLSLSHIVTSTKPAADAAADLARLACRCVGFPDPE</sequence>
<dbReference type="GO" id="GO:0000976">
    <property type="term" value="F:transcription cis-regulatory region binding"/>
    <property type="evidence" value="ECO:0007669"/>
    <property type="project" value="TreeGrafter"/>
</dbReference>
<evidence type="ECO:0000256" key="1">
    <source>
        <dbReference type="ARBA" id="ARBA00023015"/>
    </source>
</evidence>
<protein>
    <submittedName>
        <fullName evidence="6">TetR/AcrR family transcriptional regulator</fullName>
    </submittedName>
</protein>
<dbReference type="SUPFAM" id="SSF46689">
    <property type="entry name" value="Homeodomain-like"/>
    <property type="match status" value="1"/>
</dbReference>
<dbReference type="InterPro" id="IPR040611">
    <property type="entry name" value="AlkX_C"/>
</dbReference>
<keyword evidence="3" id="KW-0804">Transcription</keyword>
<dbReference type="InterPro" id="IPR050109">
    <property type="entry name" value="HTH-type_TetR-like_transc_reg"/>
</dbReference>